<protein>
    <submittedName>
        <fullName evidence="1">Uncharacterized protein</fullName>
    </submittedName>
</protein>
<gene>
    <name evidence="1" type="ORF">WMY93_033004</name>
</gene>
<sequence>ALRSLVLGSIRGGVASSAPVYRSAVSSTLDHGSALATAHGSTAAAHRAVDVVGVDYE</sequence>
<feature type="non-terminal residue" evidence="1">
    <location>
        <position position="1"/>
    </location>
</feature>
<proteinExistence type="predicted"/>
<evidence type="ECO:0000313" key="2">
    <source>
        <dbReference type="Proteomes" id="UP001460270"/>
    </source>
</evidence>
<keyword evidence="2" id="KW-1185">Reference proteome</keyword>
<feature type="non-terminal residue" evidence="1">
    <location>
        <position position="57"/>
    </location>
</feature>
<evidence type="ECO:0000313" key="1">
    <source>
        <dbReference type="EMBL" id="KAK7880348.1"/>
    </source>
</evidence>
<comment type="caution">
    <text evidence="1">The sequence shown here is derived from an EMBL/GenBank/DDBJ whole genome shotgun (WGS) entry which is preliminary data.</text>
</comment>
<dbReference type="Proteomes" id="UP001460270">
    <property type="component" value="Unassembled WGS sequence"/>
</dbReference>
<accession>A0AAW0MI89</accession>
<dbReference type="AlphaFoldDB" id="A0AAW0MI89"/>
<dbReference type="EMBL" id="JBBPFD010000110">
    <property type="protein sequence ID" value="KAK7880348.1"/>
    <property type="molecule type" value="Genomic_DNA"/>
</dbReference>
<reference evidence="2" key="1">
    <citation type="submission" date="2024-04" db="EMBL/GenBank/DDBJ databases">
        <title>Salinicola lusitanus LLJ914,a marine bacterium isolated from the Okinawa Trough.</title>
        <authorList>
            <person name="Li J."/>
        </authorList>
    </citation>
    <scope>NUCLEOTIDE SEQUENCE [LARGE SCALE GENOMIC DNA]</scope>
</reference>
<organism evidence="1 2">
    <name type="scientific">Mugilogobius chulae</name>
    <name type="common">yellowstripe goby</name>
    <dbReference type="NCBI Taxonomy" id="88201"/>
    <lineage>
        <taxon>Eukaryota</taxon>
        <taxon>Metazoa</taxon>
        <taxon>Chordata</taxon>
        <taxon>Craniata</taxon>
        <taxon>Vertebrata</taxon>
        <taxon>Euteleostomi</taxon>
        <taxon>Actinopterygii</taxon>
        <taxon>Neopterygii</taxon>
        <taxon>Teleostei</taxon>
        <taxon>Neoteleostei</taxon>
        <taxon>Acanthomorphata</taxon>
        <taxon>Gobiaria</taxon>
        <taxon>Gobiiformes</taxon>
        <taxon>Gobioidei</taxon>
        <taxon>Gobiidae</taxon>
        <taxon>Gobionellinae</taxon>
        <taxon>Mugilogobius</taxon>
    </lineage>
</organism>
<name>A0AAW0MI89_9GOBI</name>